<proteinExistence type="inferred from homology"/>
<keyword evidence="7" id="KW-1185">Reference proteome</keyword>
<dbReference type="PANTHER" id="PTHR12128">
    <property type="entry name" value="DIHYDRODIPICOLINATE SYNTHASE"/>
    <property type="match status" value="1"/>
</dbReference>
<dbReference type="InterPro" id="IPR020624">
    <property type="entry name" value="Schiff_base-form_aldolases_CS"/>
</dbReference>
<dbReference type="Pfam" id="PF00701">
    <property type="entry name" value="DHDPS"/>
    <property type="match status" value="1"/>
</dbReference>
<dbReference type="RefSeq" id="WP_087679294.1">
    <property type="nucleotide sequence ID" value="NZ_FUWV01000014.1"/>
</dbReference>
<feature type="active site" description="Proton donor/acceptor" evidence="4">
    <location>
        <position position="134"/>
    </location>
</feature>
<dbReference type="InterPro" id="IPR013785">
    <property type="entry name" value="Aldolase_TIM"/>
</dbReference>
<gene>
    <name evidence="6" type="ORF">SAMN02745973_01941</name>
</gene>
<dbReference type="InterPro" id="IPR002220">
    <property type="entry name" value="DapA-like"/>
</dbReference>
<keyword evidence="2" id="KW-0704">Schiff base</keyword>
<feature type="binding site" evidence="5">
    <location>
        <position position="46"/>
    </location>
    <ligand>
        <name>pyruvate</name>
        <dbReference type="ChEBI" id="CHEBI:15361"/>
    </ligand>
</feature>
<accession>A0A1T4P5K7</accession>
<dbReference type="PIRSF" id="PIRSF001365">
    <property type="entry name" value="DHDPS"/>
    <property type="match status" value="1"/>
</dbReference>
<dbReference type="SUPFAM" id="SSF51569">
    <property type="entry name" value="Aldolase"/>
    <property type="match status" value="1"/>
</dbReference>
<feature type="active site" description="Schiff-base intermediate with substrate" evidence="4">
    <location>
        <position position="163"/>
    </location>
</feature>
<evidence type="ECO:0000256" key="4">
    <source>
        <dbReference type="PIRSR" id="PIRSR001365-1"/>
    </source>
</evidence>
<evidence type="ECO:0000256" key="2">
    <source>
        <dbReference type="ARBA" id="ARBA00023270"/>
    </source>
</evidence>
<sequence>MKKGQWLTPVVTAFDEKGNLDYQANKNIYDFLIDGGIDGIVVMGSTGEFFSMTIEQKKELIQLAVEYINKRVKVFIGTGGMSIDETIELSNYAHDMGADAVMVISPYYFPLSRESIELFYDKIAKGTRADIYIYNFPERTGYDITPEITLSLVRKHKNIVGYKDTVTEMRHTRALINLVCKEFPEFEVYSGFDENFAHNVLSGGVGAIGGLSNFAPEVCSEWVKAFNERDFEKVSKMQKRINEMMTIYDIGTPFIPIVKKAMKLRGIKMEDHSLPPFIQANEEQTAKIVELMEKLNLEKAKLV</sequence>
<dbReference type="CDD" id="cd00408">
    <property type="entry name" value="DHDPS-like"/>
    <property type="match status" value="1"/>
</dbReference>
<dbReference type="SMART" id="SM01130">
    <property type="entry name" value="DHDPS"/>
    <property type="match status" value="1"/>
</dbReference>
<organism evidence="6 7">
    <name type="scientific">Garciella nitratireducens DSM 15102</name>
    <dbReference type="NCBI Taxonomy" id="1121911"/>
    <lineage>
        <taxon>Bacteria</taxon>
        <taxon>Bacillati</taxon>
        <taxon>Bacillota</taxon>
        <taxon>Clostridia</taxon>
        <taxon>Eubacteriales</taxon>
        <taxon>Eubacteriaceae</taxon>
        <taxon>Garciella</taxon>
    </lineage>
</organism>
<evidence type="ECO:0000256" key="5">
    <source>
        <dbReference type="PIRSR" id="PIRSR001365-2"/>
    </source>
</evidence>
<dbReference type="PRINTS" id="PR00146">
    <property type="entry name" value="DHPICSNTHASE"/>
</dbReference>
<keyword evidence="1 3" id="KW-0456">Lyase</keyword>
<dbReference type="PANTHER" id="PTHR12128:SF28">
    <property type="entry name" value="2-DEHYDRO-3-DEOXY-D-GLUCONATE ALDOLASE YAGE-RELATED"/>
    <property type="match status" value="1"/>
</dbReference>
<dbReference type="GO" id="GO:0005829">
    <property type="term" value="C:cytosol"/>
    <property type="evidence" value="ECO:0007669"/>
    <property type="project" value="TreeGrafter"/>
</dbReference>
<comment type="similarity">
    <text evidence="3">Belongs to the DapA family.</text>
</comment>
<protein>
    <submittedName>
        <fullName evidence="6">4-hydroxy-tetrahydrodipicolinate synthase</fullName>
    </submittedName>
</protein>
<evidence type="ECO:0000313" key="7">
    <source>
        <dbReference type="Proteomes" id="UP000196365"/>
    </source>
</evidence>
<feature type="binding site" evidence="5">
    <location>
        <position position="208"/>
    </location>
    <ligand>
        <name>pyruvate</name>
        <dbReference type="ChEBI" id="CHEBI:15361"/>
    </ligand>
</feature>
<evidence type="ECO:0000313" key="6">
    <source>
        <dbReference type="EMBL" id="SJZ86627.1"/>
    </source>
</evidence>
<dbReference type="Proteomes" id="UP000196365">
    <property type="component" value="Unassembled WGS sequence"/>
</dbReference>
<dbReference type="AlphaFoldDB" id="A0A1T4P5K7"/>
<dbReference type="GO" id="GO:0016829">
    <property type="term" value="F:lyase activity"/>
    <property type="evidence" value="ECO:0007669"/>
    <property type="project" value="UniProtKB-KW"/>
</dbReference>
<evidence type="ECO:0000256" key="1">
    <source>
        <dbReference type="ARBA" id="ARBA00023239"/>
    </source>
</evidence>
<evidence type="ECO:0000256" key="3">
    <source>
        <dbReference type="PIRNR" id="PIRNR001365"/>
    </source>
</evidence>
<dbReference type="PROSITE" id="PS00665">
    <property type="entry name" value="DHDPS_1"/>
    <property type="match status" value="1"/>
</dbReference>
<dbReference type="Gene3D" id="3.20.20.70">
    <property type="entry name" value="Aldolase class I"/>
    <property type="match status" value="1"/>
</dbReference>
<name>A0A1T4P5K7_9FIRM</name>
<dbReference type="EMBL" id="FUWV01000014">
    <property type="protein sequence ID" value="SJZ86627.1"/>
    <property type="molecule type" value="Genomic_DNA"/>
</dbReference>
<dbReference type="OrthoDB" id="9782828at2"/>
<reference evidence="6 7" key="1">
    <citation type="submission" date="2017-02" db="EMBL/GenBank/DDBJ databases">
        <authorList>
            <person name="Peterson S.W."/>
        </authorList>
    </citation>
    <scope>NUCLEOTIDE SEQUENCE [LARGE SCALE GENOMIC DNA]</scope>
    <source>
        <strain evidence="6 7">DSM 15102</strain>
    </source>
</reference>